<keyword evidence="8 21" id="KW-0489">Methyltransferase</keyword>
<dbReference type="InterPro" id="IPR036589">
    <property type="entry name" value="HCY_dom_sf"/>
</dbReference>
<keyword evidence="9 21" id="KW-0028">Amino-acid biosynthesis</keyword>
<comment type="function">
    <text evidence="18 21">Catalyzes the transfer of a methyl group from methyl-cobalamin to homocysteine, yielding enzyme-bound cob(I)alamin and methionine. Subsequently, remethylates the cofactor using methyltetrahydrofolate.</text>
</comment>
<dbReference type="InterPro" id="IPR004223">
    <property type="entry name" value="VitB12-dep_Met_synth_activ_dom"/>
</dbReference>
<evidence type="ECO:0000256" key="19">
    <source>
        <dbReference type="ARBA" id="ARBA00031040"/>
    </source>
</evidence>
<feature type="binding site" evidence="23">
    <location>
        <position position="693"/>
    </location>
    <ligand>
        <name>methylcob(III)alamin</name>
        <dbReference type="ChEBI" id="CHEBI:28115"/>
    </ligand>
</feature>
<dbReference type="GO" id="GO:0008270">
    <property type="term" value="F:zinc ion binding"/>
    <property type="evidence" value="ECO:0007669"/>
    <property type="project" value="UniProtKB-UniRule"/>
</dbReference>
<evidence type="ECO:0000256" key="17">
    <source>
        <dbReference type="ARBA" id="ARBA00023285"/>
    </source>
</evidence>
<keyword evidence="13 21" id="KW-0479">Metal-binding</keyword>
<comment type="cofactor">
    <cofactor evidence="3 21 22">
        <name>methylcob(III)alamin</name>
        <dbReference type="ChEBI" id="CHEBI:28115"/>
    </cofactor>
</comment>
<evidence type="ECO:0000256" key="14">
    <source>
        <dbReference type="ARBA" id="ARBA00022737"/>
    </source>
</evidence>
<protein>
    <recommendedName>
        <fullName evidence="7 20">Methionine synthase</fullName>
        <ecNumber evidence="6 20">2.1.1.13</ecNumber>
    </recommendedName>
    <alternativeName>
        <fullName evidence="19 21">5-methyltetrahydrofolate--homocysteine methyltransferase</fullName>
    </alternativeName>
</protein>
<feature type="domain" description="Hcy-binding" evidence="25">
    <location>
        <begin position="4"/>
        <end position="325"/>
    </location>
</feature>
<evidence type="ECO:0000256" key="10">
    <source>
        <dbReference type="ARBA" id="ARBA00022628"/>
    </source>
</evidence>
<evidence type="ECO:0000256" key="15">
    <source>
        <dbReference type="ARBA" id="ARBA00022833"/>
    </source>
</evidence>
<evidence type="ECO:0000256" key="21">
    <source>
        <dbReference type="PIRNR" id="PIRNR000381"/>
    </source>
</evidence>
<evidence type="ECO:0000256" key="4">
    <source>
        <dbReference type="ARBA" id="ARBA00005178"/>
    </source>
</evidence>
<evidence type="ECO:0000256" key="13">
    <source>
        <dbReference type="ARBA" id="ARBA00022723"/>
    </source>
</evidence>
<dbReference type="Pfam" id="PF02310">
    <property type="entry name" value="B12-binding"/>
    <property type="match status" value="1"/>
</dbReference>
<keyword evidence="31" id="KW-1185">Reference proteome</keyword>
<evidence type="ECO:0000256" key="2">
    <source>
        <dbReference type="ARBA" id="ARBA00001947"/>
    </source>
</evidence>
<dbReference type="InterPro" id="IPR033706">
    <property type="entry name" value="Met_synthase_B12-bd"/>
</dbReference>
<dbReference type="CDD" id="cd00740">
    <property type="entry name" value="MeTr"/>
    <property type="match status" value="1"/>
</dbReference>
<dbReference type="PROSITE" id="PS51332">
    <property type="entry name" value="B12_BINDING"/>
    <property type="match status" value="1"/>
</dbReference>
<feature type="binding site" evidence="23">
    <location>
        <position position="951"/>
    </location>
    <ligand>
        <name>S-adenosyl-L-methionine</name>
        <dbReference type="ChEBI" id="CHEBI:59789"/>
    </ligand>
</feature>
<evidence type="ECO:0000259" key="29">
    <source>
        <dbReference type="PROSITE" id="PS51337"/>
    </source>
</evidence>
<evidence type="ECO:0000256" key="11">
    <source>
        <dbReference type="ARBA" id="ARBA00022679"/>
    </source>
</evidence>
<dbReference type="InterPro" id="IPR003726">
    <property type="entry name" value="HCY_dom"/>
</dbReference>
<comment type="domain">
    <text evidence="21">Modular enzyme with four functionally distinct domains. The isolated Hcy-binding domain catalyzes methyl transfer from free methylcobalamin to homocysteine. The Hcy-binding domain in association with the pterin-binding domain catalyzes the methylation of cob(I)alamin by methyltetrahydrofolate and the methylation of homocysteine. The B12-binding domain binds the cofactor. The AdoMet activation domain binds S-adenosyl-L-methionine. Under aerobic conditions cob(I)alamin can be converted to inactive cob(II)alamin. Reductive methylation by S-adenosyl-L-methionine and flavodoxin regenerates methylcobalamin.</text>
</comment>
<feature type="binding site" description="axial binding residue" evidence="22">
    <location>
        <position position="761"/>
    </location>
    <ligand>
        <name>methylcob(III)alamin</name>
        <dbReference type="ChEBI" id="CHEBI:28115"/>
    </ligand>
    <ligandPart>
        <name>Co</name>
        <dbReference type="ChEBI" id="CHEBI:27638"/>
    </ligandPart>
</feature>
<evidence type="ECO:0000256" key="5">
    <source>
        <dbReference type="ARBA" id="ARBA00010398"/>
    </source>
</evidence>
<evidence type="ECO:0000259" key="26">
    <source>
        <dbReference type="PROSITE" id="PS50972"/>
    </source>
</evidence>
<keyword evidence="10 21" id="KW-0846">Cobalamin</keyword>
<dbReference type="CDD" id="cd02069">
    <property type="entry name" value="methionine_synthase_B12_BD"/>
    <property type="match status" value="1"/>
</dbReference>
<evidence type="ECO:0000256" key="16">
    <source>
        <dbReference type="ARBA" id="ARBA00023167"/>
    </source>
</evidence>
<dbReference type="InterPro" id="IPR011822">
    <property type="entry name" value="MetH"/>
</dbReference>
<comment type="caution">
    <text evidence="30">The sequence shown here is derived from an EMBL/GenBank/DDBJ whole genome shotgun (WGS) entry which is preliminary data.</text>
</comment>
<dbReference type="PANTHER" id="PTHR45833:SF1">
    <property type="entry name" value="METHIONINE SYNTHASE"/>
    <property type="match status" value="1"/>
</dbReference>
<dbReference type="UniPathway" id="UPA00051">
    <property type="reaction ID" value="UER00081"/>
</dbReference>
<dbReference type="Gene3D" id="3.10.196.10">
    <property type="entry name" value="Vitamin B12-dependent methionine synthase, activation domain"/>
    <property type="match status" value="1"/>
</dbReference>
<dbReference type="Gene3D" id="3.20.20.330">
    <property type="entry name" value="Homocysteine-binding-like domain"/>
    <property type="match status" value="1"/>
</dbReference>
<dbReference type="InterPro" id="IPR037010">
    <property type="entry name" value="VitB12-dep_Met_synth_activ_sf"/>
</dbReference>
<dbReference type="Pfam" id="PF02574">
    <property type="entry name" value="S-methyl_trans"/>
    <property type="match status" value="1"/>
</dbReference>
<dbReference type="Gene3D" id="3.20.20.20">
    <property type="entry name" value="Dihydropteroate synthase-like"/>
    <property type="match status" value="1"/>
</dbReference>
<dbReference type="PROSITE" id="PS50974">
    <property type="entry name" value="ADOMET_ACTIVATION"/>
    <property type="match status" value="1"/>
</dbReference>
<accession>A0A4R7HVK7</accession>
<evidence type="ECO:0000256" key="18">
    <source>
        <dbReference type="ARBA" id="ARBA00025552"/>
    </source>
</evidence>
<dbReference type="NCBIfam" id="TIGR02082">
    <property type="entry name" value="metH"/>
    <property type="match status" value="1"/>
</dbReference>
<evidence type="ECO:0000256" key="20">
    <source>
        <dbReference type="NCBIfam" id="TIGR02082"/>
    </source>
</evidence>
<feature type="binding site" evidence="23">
    <location>
        <begin position="758"/>
        <end position="762"/>
    </location>
    <ligand>
        <name>methylcob(III)alamin</name>
        <dbReference type="ChEBI" id="CHEBI:28115"/>
    </ligand>
</feature>
<dbReference type="PROSITE" id="PS51337">
    <property type="entry name" value="B12_BINDING_NTER"/>
    <property type="match status" value="1"/>
</dbReference>
<sequence length="1226" mass="132409">MTNPTSLHDAAAERILLLDGASGSELQRMGITEADLRGGRFADLSQSLAGNNDLLALSAPDVVRRLHDSYLEVGADILTTNTFSGTTVAQREYGLDDPALIADLNLAAASIAREAADAAATATGQPRWVAGAIGPTNVTLSMSPRVDDPGYRALSFRHLAEAYRGQIEALIDGGVDVLLVETVFDTLTAKAAIWAARRLEADTGKHVPMLISGTITDRSGRTLSGQTAGAFWQSVRHADPFAVGLNCSLGGADLRPYVQELSGLADTLVIAYPNAGLPNELGQYDEAPETTARILGEFARDGIVNIVGGCCGTTPEHIAAIRDQIAGAAPRVPADAPQQLRLSGLEPFTLSSDIPFVNVGERTNITGSARFRRLIKEGDFDTALDVARQQVENGAQIIDVNMDDGLLDGVETMTRFLNLVAAEPDIARVPVMIDSSKFEVIEAGLECVQGKSIVNSISLKEGVEPFLAQARVCRDHGAAVVVMAFDEDGQADTYDRRVDICSRAYELLTTELDFPPTDIIFDPNVFAVATGIADHDRYAIDFIEATREIRRRFPQTNISGGVSNLSFAFRGNEPVREAMHSAFLFHAIDAGMRMGIVNAGQLAVYEQIDPELRELCDDVILARRPDAGERLLEAATKFASDGSETVDVAAAEWRSWDVDKRLEHALVNGITDFIDGDVEEARTRLGSPVSVIEGPLMDGMNVVGDLFGSGKMFLPQVVKSARVMKQAVAYLTPYLEAEREANAGPSSKATVVVATVKGDVHDIGKNIVRVVLECANYHVVDLGVMVPAHTILDAAEEHNAQIVGLSGLITPSLDEMVNVASEMARRGMTTPLLIGGATTSRIHTALKVTPAYEQAPVVYVPDASRAAGVISKLLGNDEARQTFLGDLDAEYRRVIEAHERAEVERRRLSIGEARRNAPSYTFDSSSVVAPTFTGARAVEGLSVAELVDYIDWTPFFHAWGIRAQYPGVLTDERTAEAAAPLFDDARRMLDQAVAEDWFGVRAAVGFWEAYGEGDDIVLPTVGRRLHGLRQQLQRRDNKPNIAFGDFVAPADAGVTDHIGGFVVTAGPEEIAIAERFEVAGDDYSAIMVKAVADRIAEALAEFVHQKVRRELWGYAPDESFAPQELIGEPYRGIRPAPGYPAQPDHSEKDTIFELLDAERLSGVSLTESYAMTPGSSVSGLYFAHPDSHYFAVGRLQRDQVADYADRKGITLADAERLLASTLAYRP</sequence>
<organism evidence="30 31">
    <name type="scientific">Ilumatobacter fluminis</name>
    <dbReference type="NCBI Taxonomy" id="467091"/>
    <lineage>
        <taxon>Bacteria</taxon>
        <taxon>Bacillati</taxon>
        <taxon>Actinomycetota</taxon>
        <taxon>Acidimicrobiia</taxon>
        <taxon>Acidimicrobiales</taxon>
        <taxon>Ilumatobacteraceae</taxon>
        <taxon>Ilumatobacter</taxon>
    </lineage>
</organism>
<dbReference type="SUPFAM" id="SSF51717">
    <property type="entry name" value="Dihydropteroate synthetase-like"/>
    <property type="match status" value="1"/>
</dbReference>
<dbReference type="SUPFAM" id="SSF56507">
    <property type="entry name" value="Methionine synthase activation domain-like"/>
    <property type="match status" value="1"/>
</dbReference>
<dbReference type="InterPro" id="IPR000489">
    <property type="entry name" value="Pterin-binding_dom"/>
</dbReference>
<keyword evidence="11 21" id="KW-0808">Transferase</keyword>
<dbReference type="InterPro" id="IPR006158">
    <property type="entry name" value="Cobalamin-bd"/>
</dbReference>
<keyword evidence="17 21" id="KW-0170">Cobalt</keyword>
<dbReference type="GO" id="GO:0005829">
    <property type="term" value="C:cytosol"/>
    <property type="evidence" value="ECO:0007669"/>
    <property type="project" value="TreeGrafter"/>
</dbReference>
<dbReference type="Gene3D" id="1.10.288.10">
    <property type="entry name" value="Cobalamin-dependent Methionine Synthase, domain 2"/>
    <property type="match status" value="1"/>
</dbReference>
<dbReference type="FunFam" id="1.10.1240.10:FF:000001">
    <property type="entry name" value="Methionine synthase"/>
    <property type="match status" value="1"/>
</dbReference>
<feature type="binding site" evidence="23">
    <location>
        <position position="863"/>
    </location>
    <ligand>
        <name>methylcob(III)alamin</name>
        <dbReference type="ChEBI" id="CHEBI:28115"/>
    </ligand>
</feature>
<feature type="binding site" evidence="22 24">
    <location>
        <position position="310"/>
    </location>
    <ligand>
        <name>Zn(2+)</name>
        <dbReference type="ChEBI" id="CHEBI:29105"/>
    </ligand>
</feature>
<name>A0A4R7HVK7_9ACTN</name>
<dbReference type="InterPro" id="IPR050554">
    <property type="entry name" value="Met_Synthase/Corrinoid"/>
</dbReference>
<evidence type="ECO:0000259" key="27">
    <source>
        <dbReference type="PROSITE" id="PS50974"/>
    </source>
</evidence>
<dbReference type="InterPro" id="IPR036724">
    <property type="entry name" value="Cobalamin-bd_sf"/>
</dbReference>
<dbReference type="GO" id="GO:0032259">
    <property type="term" value="P:methylation"/>
    <property type="evidence" value="ECO:0007669"/>
    <property type="project" value="UniProtKB-KW"/>
</dbReference>
<comment type="similarity">
    <text evidence="5">Belongs to the vitamin-B12 dependent methionine synthase family.</text>
</comment>
<dbReference type="NCBIfam" id="NF007024">
    <property type="entry name" value="PRK09490.1"/>
    <property type="match status" value="1"/>
</dbReference>
<dbReference type="RefSeq" id="WP_133867505.1">
    <property type="nucleotide sequence ID" value="NZ_SOAU01000001.1"/>
</dbReference>
<keyword evidence="12 21" id="KW-0949">S-adenosyl-L-methionine</keyword>
<dbReference type="Pfam" id="PF02607">
    <property type="entry name" value="B12-binding_2"/>
    <property type="match status" value="1"/>
</dbReference>
<dbReference type="SMART" id="SM01018">
    <property type="entry name" value="B12-binding_2"/>
    <property type="match status" value="1"/>
</dbReference>
<evidence type="ECO:0000256" key="8">
    <source>
        <dbReference type="ARBA" id="ARBA00022603"/>
    </source>
</evidence>
<evidence type="ECO:0000256" key="23">
    <source>
        <dbReference type="PIRSR" id="PIRSR000381-2"/>
    </source>
</evidence>
<comment type="catalytic activity">
    <reaction evidence="1 21">
        <text>(6S)-5-methyl-5,6,7,8-tetrahydrofolate + L-homocysteine = (6S)-5,6,7,8-tetrahydrofolate + L-methionine</text>
        <dbReference type="Rhea" id="RHEA:11172"/>
        <dbReference type="ChEBI" id="CHEBI:18608"/>
        <dbReference type="ChEBI" id="CHEBI:57453"/>
        <dbReference type="ChEBI" id="CHEBI:57844"/>
        <dbReference type="ChEBI" id="CHEBI:58199"/>
        <dbReference type="EC" id="2.1.1.13"/>
    </reaction>
</comment>
<dbReference type="SUPFAM" id="SSF82282">
    <property type="entry name" value="Homocysteine S-methyltransferase"/>
    <property type="match status" value="1"/>
</dbReference>
<dbReference type="Gene3D" id="3.40.50.280">
    <property type="entry name" value="Cobalamin-binding domain"/>
    <property type="match status" value="1"/>
</dbReference>
<dbReference type="FunFam" id="3.20.20.330:FF:000001">
    <property type="entry name" value="Methionine synthase"/>
    <property type="match status" value="1"/>
</dbReference>
<evidence type="ECO:0000256" key="3">
    <source>
        <dbReference type="ARBA" id="ARBA00001956"/>
    </source>
</evidence>
<evidence type="ECO:0000256" key="7">
    <source>
        <dbReference type="ARBA" id="ARBA00013998"/>
    </source>
</evidence>
<dbReference type="Pfam" id="PF02965">
    <property type="entry name" value="Met_synt_B12"/>
    <property type="match status" value="1"/>
</dbReference>
<dbReference type="SUPFAM" id="SSF47644">
    <property type="entry name" value="Methionine synthase domain"/>
    <property type="match status" value="1"/>
</dbReference>
<evidence type="ECO:0000256" key="22">
    <source>
        <dbReference type="PIRSR" id="PIRSR000381-1"/>
    </source>
</evidence>
<dbReference type="AlphaFoldDB" id="A0A4R7HVK7"/>
<evidence type="ECO:0000256" key="9">
    <source>
        <dbReference type="ARBA" id="ARBA00022605"/>
    </source>
</evidence>
<evidence type="ECO:0000313" key="31">
    <source>
        <dbReference type="Proteomes" id="UP000294558"/>
    </source>
</evidence>
<dbReference type="PANTHER" id="PTHR45833">
    <property type="entry name" value="METHIONINE SYNTHASE"/>
    <property type="match status" value="1"/>
</dbReference>
<evidence type="ECO:0000256" key="24">
    <source>
        <dbReference type="PROSITE-ProRule" id="PRU00333"/>
    </source>
</evidence>
<dbReference type="EMBL" id="SOAU01000001">
    <property type="protein sequence ID" value="TDT15011.1"/>
    <property type="molecule type" value="Genomic_DNA"/>
</dbReference>
<evidence type="ECO:0000259" key="28">
    <source>
        <dbReference type="PROSITE" id="PS51332"/>
    </source>
</evidence>
<dbReference type="GO" id="GO:0008705">
    <property type="term" value="F:methionine synthase activity"/>
    <property type="evidence" value="ECO:0007669"/>
    <property type="project" value="UniProtKB-UniRule"/>
</dbReference>
<feature type="binding site" evidence="23">
    <location>
        <position position="806"/>
    </location>
    <ligand>
        <name>methylcob(III)alamin</name>
        <dbReference type="ChEBI" id="CHEBI:28115"/>
    </ligand>
</feature>
<dbReference type="Pfam" id="PF00809">
    <property type="entry name" value="Pterin_bind"/>
    <property type="match status" value="1"/>
</dbReference>
<dbReference type="InterPro" id="IPR036594">
    <property type="entry name" value="Meth_synthase_dom"/>
</dbReference>
<dbReference type="GO" id="GO:0046653">
    <property type="term" value="P:tetrahydrofolate metabolic process"/>
    <property type="evidence" value="ECO:0007669"/>
    <property type="project" value="TreeGrafter"/>
</dbReference>
<dbReference type="GO" id="GO:0031419">
    <property type="term" value="F:cobalamin binding"/>
    <property type="evidence" value="ECO:0007669"/>
    <property type="project" value="UniProtKB-UniRule"/>
</dbReference>
<dbReference type="PROSITE" id="PS50972">
    <property type="entry name" value="PTERIN_BINDING"/>
    <property type="match status" value="1"/>
</dbReference>
<feature type="domain" description="B12-binding" evidence="28">
    <location>
        <begin position="748"/>
        <end position="884"/>
    </location>
</feature>
<keyword evidence="15 21" id="KW-0862">Zinc</keyword>
<comment type="cofactor">
    <cofactor evidence="2 21 24">
        <name>Zn(2+)</name>
        <dbReference type="ChEBI" id="CHEBI:29105"/>
    </cofactor>
</comment>
<evidence type="ECO:0000313" key="30">
    <source>
        <dbReference type="EMBL" id="TDT15011.1"/>
    </source>
</evidence>
<dbReference type="GO" id="GO:0050667">
    <property type="term" value="P:homocysteine metabolic process"/>
    <property type="evidence" value="ECO:0007669"/>
    <property type="project" value="TreeGrafter"/>
</dbReference>
<dbReference type="FunFam" id="3.20.20.20:FF:000002">
    <property type="entry name" value="Methionine synthase"/>
    <property type="match status" value="1"/>
</dbReference>
<dbReference type="PROSITE" id="PS50970">
    <property type="entry name" value="HCY"/>
    <property type="match status" value="1"/>
</dbReference>
<proteinExistence type="inferred from homology"/>
<feature type="binding site" evidence="23">
    <location>
        <position position="1134"/>
    </location>
    <ligand>
        <name>S-adenosyl-L-methionine</name>
        <dbReference type="ChEBI" id="CHEBI:59789"/>
    </ligand>
</feature>
<feature type="domain" description="AdoMet activation" evidence="27">
    <location>
        <begin position="901"/>
        <end position="1226"/>
    </location>
</feature>
<evidence type="ECO:0000256" key="6">
    <source>
        <dbReference type="ARBA" id="ARBA00012032"/>
    </source>
</evidence>
<comment type="pathway">
    <text evidence="4 21">Amino-acid biosynthesis; L-methionine biosynthesis via de novo pathway; L-methionine from L-homocysteine (MetH route): step 1/1.</text>
</comment>
<evidence type="ECO:0000256" key="1">
    <source>
        <dbReference type="ARBA" id="ARBA00001700"/>
    </source>
</evidence>
<dbReference type="PIRSF" id="PIRSF000381">
    <property type="entry name" value="MetH"/>
    <property type="match status" value="1"/>
</dbReference>
<feature type="binding site" evidence="23">
    <location>
        <position position="810"/>
    </location>
    <ligand>
        <name>methylcob(III)alamin</name>
        <dbReference type="ChEBI" id="CHEBI:28115"/>
    </ligand>
</feature>
<feature type="domain" description="Pterin-binding" evidence="26">
    <location>
        <begin position="356"/>
        <end position="617"/>
    </location>
</feature>
<dbReference type="Proteomes" id="UP000294558">
    <property type="component" value="Unassembled WGS sequence"/>
</dbReference>
<gene>
    <name evidence="30" type="ORF">BDK89_0571</name>
</gene>
<evidence type="ECO:0000256" key="12">
    <source>
        <dbReference type="ARBA" id="ARBA00022691"/>
    </source>
</evidence>
<dbReference type="OrthoDB" id="9803687at2"/>
<dbReference type="InterPro" id="IPR011005">
    <property type="entry name" value="Dihydropteroate_synth-like_sf"/>
</dbReference>
<feature type="binding site" evidence="22 24">
    <location>
        <position position="247"/>
    </location>
    <ligand>
        <name>Zn(2+)</name>
        <dbReference type="ChEBI" id="CHEBI:29105"/>
    </ligand>
</feature>
<dbReference type="InterPro" id="IPR003759">
    <property type="entry name" value="Cbl-bd_cap"/>
</dbReference>
<keyword evidence="16 21" id="KW-0486">Methionine biosynthesis</keyword>
<feature type="domain" description="B12-binding N-terminal" evidence="29">
    <location>
        <begin position="649"/>
        <end position="743"/>
    </location>
</feature>
<feature type="binding site" evidence="23">
    <location>
        <begin position="1189"/>
        <end position="1190"/>
    </location>
    <ligand>
        <name>S-adenosyl-L-methionine</name>
        <dbReference type="ChEBI" id="CHEBI:59789"/>
    </ligand>
</feature>
<keyword evidence="14" id="KW-0677">Repeat</keyword>
<reference evidence="30 31" key="1">
    <citation type="submission" date="2019-03" db="EMBL/GenBank/DDBJ databases">
        <title>Sequencing the genomes of 1000 actinobacteria strains.</title>
        <authorList>
            <person name="Klenk H.-P."/>
        </authorList>
    </citation>
    <scope>NUCLEOTIDE SEQUENCE [LARGE SCALE GENOMIC DNA]</scope>
    <source>
        <strain evidence="30 31">DSM 18936</strain>
    </source>
</reference>
<dbReference type="EC" id="2.1.1.13" evidence="6 20"/>
<evidence type="ECO:0000259" key="25">
    <source>
        <dbReference type="PROSITE" id="PS50970"/>
    </source>
</evidence>
<feature type="binding site" evidence="22 24">
    <location>
        <position position="311"/>
    </location>
    <ligand>
        <name>Zn(2+)</name>
        <dbReference type="ChEBI" id="CHEBI:29105"/>
    </ligand>
</feature>
<dbReference type="Gene3D" id="1.10.1240.10">
    <property type="entry name" value="Methionine synthase domain"/>
    <property type="match status" value="1"/>
</dbReference>
<dbReference type="SUPFAM" id="SSF52242">
    <property type="entry name" value="Cobalamin (vitamin B12)-binding domain"/>
    <property type="match status" value="1"/>
</dbReference>